<dbReference type="EMBL" id="AP018560">
    <property type="protein sequence ID" value="BBD80952.1"/>
    <property type="molecule type" value="Genomic_DNA"/>
</dbReference>
<reference evidence="2" key="2">
    <citation type="submission" date="2018-06" db="EMBL/GenBank/DDBJ databases">
        <title>Genome sequence of Rhodanobacteraceae bacterium strain Dysh456.</title>
        <authorList>
            <person name="Fukui M."/>
        </authorList>
    </citation>
    <scope>NUCLEOTIDE SEQUENCE [LARGE SCALE GENOMIC DNA]</scope>
    <source>
        <strain evidence="2">Dysh456</strain>
    </source>
</reference>
<keyword evidence="2" id="KW-1185">Reference proteome</keyword>
<evidence type="ECO:0000313" key="2">
    <source>
        <dbReference type="Proteomes" id="UP000270530"/>
    </source>
</evidence>
<evidence type="ECO:0000313" key="1">
    <source>
        <dbReference type="EMBL" id="BBD80952.1"/>
    </source>
</evidence>
<dbReference type="AlphaFoldDB" id="A0A2Z6E830"/>
<protein>
    <recommendedName>
        <fullName evidence="3">Zn-ribbon-containing, possibly RNA-binding protein and truncated derivatives</fullName>
    </recommendedName>
</protein>
<gene>
    <name evidence="1" type="ORF">ALSL_2327</name>
</gene>
<dbReference type="Pfam" id="PF05258">
    <property type="entry name" value="DciA"/>
    <property type="match status" value="1"/>
</dbReference>
<dbReference type="Proteomes" id="UP000270530">
    <property type="component" value="Chromosome"/>
</dbReference>
<dbReference type="RefSeq" id="WP_126539329.1">
    <property type="nucleotide sequence ID" value="NZ_AP018560.1"/>
</dbReference>
<dbReference type="OrthoDB" id="5801779at2"/>
<name>A0A2Z6E830_9GAMM</name>
<evidence type="ECO:0008006" key="3">
    <source>
        <dbReference type="Google" id="ProtNLM"/>
    </source>
</evidence>
<reference evidence="2" key="1">
    <citation type="submission" date="2018-04" db="EMBL/GenBank/DDBJ databases">
        <authorList>
            <person name="Watanabe M."/>
            <person name="Kojima H."/>
        </authorList>
    </citation>
    <scope>NUCLEOTIDE SEQUENCE [LARGE SCALE GENOMIC DNA]</scope>
    <source>
        <strain evidence="2">Dysh456</strain>
    </source>
</reference>
<dbReference type="KEGG" id="rbd:ALSL_2327"/>
<dbReference type="InterPro" id="IPR007922">
    <property type="entry name" value="DciA-like"/>
</dbReference>
<sequence length="149" mass="16042">MADNPSHRDGPSALSACRAFADLAARAAEREAIDRALRQTLPATVRAQVRFADVRQHRLVFLAASPVWASRLRLLQGPLLATAQSLGMPATALVVKVTPWPRPLPPEPAAKPLPAAAALHLEQAALATEDQELRTLFRRLAARAQPPAD</sequence>
<accession>A0A2Z6E830</accession>
<organism evidence="1 2">
    <name type="scientific">Aerosticca soli</name>
    <dbReference type="NCBI Taxonomy" id="2010829"/>
    <lineage>
        <taxon>Bacteria</taxon>
        <taxon>Pseudomonadati</taxon>
        <taxon>Pseudomonadota</taxon>
        <taxon>Gammaproteobacteria</taxon>
        <taxon>Lysobacterales</taxon>
        <taxon>Rhodanobacteraceae</taxon>
        <taxon>Aerosticca</taxon>
    </lineage>
</organism>
<proteinExistence type="predicted"/>